<dbReference type="Gene3D" id="3.40.190.10">
    <property type="entry name" value="Periplasmic binding protein-like II"/>
    <property type="match status" value="2"/>
</dbReference>
<accession>A0A3N2H739</accession>
<evidence type="ECO:0000313" key="2">
    <source>
        <dbReference type="Proteomes" id="UP000274843"/>
    </source>
</evidence>
<dbReference type="SUPFAM" id="SSF53850">
    <property type="entry name" value="Periplasmic binding protein-like II"/>
    <property type="match status" value="1"/>
</dbReference>
<reference evidence="1 2" key="1">
    <citation type="submission" date="2018-11" db="EMBL/GenBank/DDBJ databases">
        <title>Sequencing the genomes of 1000 actinobacteria strains.</title>
        <authorList>
            <person name="Klenk H.-P."/>
        </authorList>
    </citation>
    <scope>NUCLEOTIDE SEQUENCE [LARGE SCALE GENOMIC DNA]</scope>
    <source>
        <strain evidence="1 2">DSM 44348</strain>
    </source>
</reference>
<proteinExistence type="predicted"/>
<organism evidence="1 2">
    <name type="scientific">Amycolatopsis thermoflava</name>
    <dbReference type="NCBI Taxonomy" id="84480"/>
    <lineage>
        <taxon>Bacteria</taxon>
        <taxon>Bacillati</taxon>
        <taxon>Actinomycetota</taxon>
        <taxon>Actinomycetes</taxon>
        <taxon>Pseudonocardiales</taxon>
        <taxon>Pseudonocardiaceae</taxon>
        <taxon>Amycolatopsis</taxon>
        <taxon>Amycolatopsis methanolica group</taxon>
    </lineage>
</organism>
<gene>
    <name evidence="1" type="ORF">EDD35_6704</name>
</gene>
<dbReference type="EMBL" id="RKHY01000001">
    <property type="protein sequence ID" value="ROS44269.1"/>
    <property type="molecule type" value="Genomic_DNA"/>
</dbReference>
<dbReference type="Pfam" id="PF16868">
    <property type="entry name" value="NMT1_3"/>
    <property type="match status" value="1"/>
</dbReference>
<dbReference type="RefSeq" id="WP_167499151.1">
    <property type="nucleotide sequence ID" value="NZ_RKHY01000001.1"/>
</dbReference>
<name>A0A3N2H739_9PSEU</name>
<dbReference type="GeneID" id="301847958"/>
<dbReference type="InterPro" id="IPR011852">
    <property type="entry name" value="TRAP_TAXI"/>
</dbReference>
<evidence type="ECO:0000313" key="1">
    <source>
        <dbReference type="EMBL" id="ROS44269.1"/>
    </source>
</evidence>
<comment type="caution">
    <text evidence="1">The sequence shown here is derived from an EMBL/GenBank/DDBJ whole genome shotgun (WGS) entry which is preliminary data.</text>
</comment>
<dbReference type="AlphaFoldDB" id="A0A3N2H739"/>
<dbReference type="Proteomes" id="UP000274843">
    <property type="component" value="Unassembled WGS sequence"/>
</dbReference>
<keyword evidence="2" id="KW-1185">Reference proteome</keyword>
<protein>
    <submittedName>
        <fullName evidence="1">Uncharacterized protein</fullName>
    </submittedName>
</protein>
<sequence>MTEHATPPEPFIDREISLIFQGDWGQANLHRICGWLCQEIGDRSAPGSRFGIWSGRGGTDAVRAVLAQDVDAALLTPTAAAAGITAGAGPLAVPGADRLRALGTLPQRDRLVTCVDAAFGVSHTGELAELLPSLRIATSPDDGVNLIGAAAHRLLGAHGITPGRLEQAGGSMLYAERPFPAIAAFRDGGANVLIHEAIMTPAWQRVAEHRPVTYLDVDPAVVAAFADWHWPTATVPAGYLPGLDHDLEALEFSDFLLVCRADLPDDIASMIAWCLVATREALEVQYHHLPPDRSPVSYPLDPKAIASTPVPLHPAAEATYAALGEGASAAGALMWA</sequence>